<name>W6MMA7_9ASCO</name>
<dbReference type="Gene3D" id="2.130.10.10">
    <property type="entry name" value="YVTN repeat-like/Quinoprotein amine dehydrogenase"/>
    <property type="match status" value="1"/>
</dbReference>
<dbReference type="InterPro" id="IPR001680">
    <property type="entry name" value="WD40_rpt"/>
</dbReference>
<dbReference type="Pfam" id="PF21032">
    <property type="entry name" value="PROPPIN"/>
    <property type="match status" value="2"/>
</dbReference>
<dbReference type="HOGENOM" id="CLU_025895_5_2_1"/>
<dbReference type="InterPro" id="IPR036322">
    <property type="entry name" value="WD40_repeat_dom_sf"/>
</dbReference>
<evidence type="ECO:0000256" key="7">
    <source>
        <dbReference type="ARBA" id="ARBA00025740"/>
    </source>
</evidence>
<evidence type="ECO:0000256" key="9">
    <source>
        <dbReference type="SAM" id="MobiDB-lite"/>
    </source>
</evidence>
<dbReference type="SMART" id="SM00320">
    <property type="entry name" value="WD40"/>
    <property type="match status" value="3"/>
</dbReference>
<dbReference type="AlphaFoldDB" id="W6MMA7"/>
<evidence type="ECO:0000256" key="8">
    <source>
        <dbReference type="ARBA" id="ARBA00037813"/>
    </source>
</evidence>
<protein>
    <recommendedName>
        <fullName evidence="12">Autophagy-related protein 18</fullName>
    </recommendedName>
</protein>
<evidence type="ECO:0008006" key="12">
    <source>
        <dbReference type="Google" id="ProtNLM"/>
    </source>
</evidence>
<dbReference type="GO" id="GO:0015031">
    <property type="term" value="P:protein transport"/>
    <property type="evidence" value="ECO:0007669"/>
    <property type="project" value="UniProtKB-KW"/>
</dbReference>
<dbReference type="Proteomes" id="UP000019384">
    <property type="component" value="Unassembled WGS sequence"/>
</dbReference>
<dbReference type="GO" id="GO:0005774">
    <property type="term" value="C:vacuolar membrane"/>
    <property type="evidence" value="ECO:0007669"/>
    <property type="project" value="UniProtKB-SubCell"/>
</dbReference>
<evidence type="ECO:0000256" key="1">
    <source>
        <dbReference type="ARBA" id="ARBA00004184"/>
    </source>
</evidence>
<feature type="region of interest" description="Disordered" evidence="9">
    <location>
        <begin position="316"/>
        <end position="353"/>
    </location>
</feature>
<dbReference type="STRING" id="1382522.W6MMA7"/>
<keyword evidence="2" id="KW-0813">Transport</keyword>
<reference evidence="10" key="1">
    <citation type="submission" date="2013-12" db="EMBL/GenBank/DDBJ databases">
        <authorList>
            <person name="Genoscope - CEA"/>
        </authorList>
    </citation>
    <scope>NUCLEOTIDE SEQUENCE</scope>
    <source>
        <strain evidence="10">CBS 1993</strain>
    </source>
</reference>
<gene>
    <name evidence="10" type="ORF">KUCA_T00003650001</name>
</gene>
<organism evidence="10 11">
    <name type="scientific">Kuraishia capsulata CBS 1993</name>
    <dbReference type="NCBI Taxonomy" id="1382522"/>
    <lineage>
        <taxon>Eukaryota</taxon>
        <taxon>Fungi</taxon>
        <taxon>Dikarya</taxon>
        <taxon>Ascomycota</taxon>
        <taxon>Saccharomycotina</taxon>
        <taxon>Pichiomycetes</taxon>
        <taxon>Pichiales</taxon>
        <taxon>Pichiaceae</taxon>
        <taxon>Kuraishia</taxon>
    </lineage>
</organism>
<proteinExistence type="inferred from homology"/>
<dbReference type="PANTHER" id="PTHR11227">
    <property type="entry name" value="WD-REPEAT PROTEIN INTERACTING WITH PHOSPHOINOSIDES WIPI -RELATED"/>
    <property type="match status" value="1"/>
</dbReference>
<evidence type="ECO:0000313" key="11">
    <source>
        <dbReference type="Proteomes" id="UP000019384"/>
    </source>
</evidence>
<feature type="region of interest" description="Disordered" evidence="9">
    <location>
        <begin position="161"/>
        <end position="197"/>
    </location>
</feature>
<keyword evidence="6" id="KW-0653">Protein transport</keyword>
<sequence>MAEKYGNPNYLKYMNFNQDYTCVSVGFEKSYKLFNCEPFGECFSKNDDGGAGIAEMLFATSLVAIVGLGDKPATSPRKLKIINTKRKSVICELVFPSLILSVRLNRKRLVVFVQDQIYIYDVSCMKLLHTIEISPHKLAIGDLSSSDESILAFPSPGENLAVPPRQEEEDLESDHIGNSSFSEGDKSKRPRQGSEHITGNNGTVVLFDALNLQPLEVIQAHKSPIQKLTLSKDGTLLATASAKGTIIRVFRVSDGRRLYEFRRGTYNAVISGLSFNLENTILTCCSLTGTIHFFKLDEGSSSTLADADREYDLKSYSSDSNVEDDMDEDRTDSSVPDLENNDGDEPTKRKNSKTNYYDSLKELGKKSGFKDMLWSSISKNVRGKVNDYLPSKVTSMLEPKRDFAFIKLPHAIGENATTERSSNVEEVLRMGSSHSIASIAAINTPDSTVMVVTADGNFYVYTLPGFDKGGACILVKQYKLYEE</sequence>
<keyword evidence="5" id="KW-0677">Repeat</keyword>
<evidence type="ECO:0000256" key="5">
    <source>
        <dbReference type="ARBA" id="ARBA00022737"/>
    </source>
</evidence>
<evidence type="ECO:0000256" key="4">
    <source>
        <dbReference type="ARBA" id="ARBA00022574"/>
    </source>
</evidence>
<evidence type="ECO:0000256" key="3">
    <source>
        <dbReference type="ARBA" id="ARBA00022554"/>
    </source>
</evidence>
<evidence type="ECO:0000256" key="6">
    <source>
        <dbReference type="ARBA" id="ARBA00022927"/>
    </source>
</evidence>
<keyword evidence="11" id="KW-1185">Reference proteome</keyword>
<dbReference type="InterPro" id="IPR015943">
    <property type="entry name" value="WD40/YVTN_repeat-like_dom_sf"/>
</dbReference>
<accession>W6MMA7</accession>
<evidence type="ECO:0000313" key="10">
    <source>
        <dbReference type="EMBL" id="CDK27671.1"/>
    </source>
</evidence>
<reference evidence="10" key="2">
    <citation type="submission" date="2014-02" db="EMBL/GenBank/DDBJ databases">
        <title>Complete DNA sequence of /Kuraishia capsulata/ illustrates novel genomic features among budding yeasts (/Saccharomycotina/).</title>
        <authorList>
            <person name="Morales L."/>
            <person name="Noel B."/>
            <person name="Porcel B."/>
            <person name="Marcet-Houben M."/>
            <person name="Hullo M-F."/>
            <person name="Sacerdot C."/>
            <person name="Tekaia F."/>
            <person name="Leh-Louis V."/>
            <person name="Despons L."/>
            <person name="Khanna V."/>
            <person name="Aury J-M."/>
            <person name="Barbe V."/>
            <person name="Couloux A."/>
            <person name="Labadie K."/>
            <person name="Pelletier E."/>
            <person name="Souciet J-L."/>
            <person name="Boekhout T."/>
            <person name="Gabaldon T."/>
            <person name="Wincker P."/>
            <person name="Dujon B."/>
        </authorList>
    </citation>
    <scope>NUCLEOTIDE SEQUENCE</scope>
    <source>
        <strain evidence="10">CBS 1993</strain>
    </source>
</reference>
<dbReference type="EMBL" id="HG793128">
    <property type="protein sequence ID" value="CDK27671.1"/>
    <property type="molecule type" value="Genomic_DNA"/>
</dbReference>
<dbReference type="SUPFAM" id="SSF50978">
    <property type="entry name" value="WD40 repeat-like"/>
    <property type="match status" value="1"/>
</dbReference>
<feature type="compositionally biased region" description="Acidic residues" evidence="9">
    <location>
        <begin position="321"/>
        <end position="330"/>
    </location>
</feature>
<dbReference type="OrthoDB" id="1667587at2759"/>
<dbReference type="GeneID" id="34521052"/>
<comment type="similarity">
    <text evidence="7">Belongs to the WD repeat PROPPIN family.</text>
</comment>
<dbReference type="InterPro" id="IPR048720">
    <property type="entry name" value="PROPPIN"/>
</dbReference>
<keyword evidence="3" id="KW-0926">Vacuole</keyword>
<comment type="subcellular location">
    <subcellularLocation>
        <location evidence="1">Endomembrane system</location>
        <topology evidence="1">Peripheral membrane protein</topology>
    </subcellularLocation>
    <subcellularLocation>
        <location evidence="8">Vacuole membrane</location>
    </subcellularLocation>
</comment>
<dbReference type="RefSeq" id="XP_022459664.1">
    <property type="nucleotide sequence ID" value="XM_022602086.1"/>
</dbReference>
<evidence type="ECO:0000256" key="2">
    <source>
        <dbReference type="ARBA" id="ARBA00022448"/>
    </source>
</evidence>
<keyword evidence="4" id="KW-0853">WD repeat</keyword>
<dbReference type="GO" id="GO:0012505">
    <property type="term" value="C:endomembrane system"/>
    <property type="evidence" value="ECO:0007669"/>
    <property type="project" value="UniProtKB-SubCell"/>
</dbReference>